<accession>A0A6P2MPM4</accession>
<dbReference type="AlphaFoldDB" id="A0A6P2MPM4"/>
<name>A0A6P2MPM4_BURL3</name>
<dbReference type="InterPro" id="IPR025737">
    <property type="entry name" value="FApF"/>
</dbReference>
<feature type="chain" id="PRO_5043227405" evidence="1">
    <location>
        <begin position="21"/>
        <end position="304"/>
    </location>
</feature>
<evidence type="ECO:0000256" key="1">
    <source>
        <dbReference type="SAM" id="SignalP"/>
    </source>
</evidence>
<dbReference type="Proteomes" id="UP000494170">
    <property type="component" value="Unassembled WGS sequence"/>
</dbReference>
<gene>
    <name evidence="2" type="ORF">BLA6863_02741</name>
</gene>
<protein>
    <submittedName>
        <fullName evidence="2">Phenol degradation protein</fullName>
    </submittedName>
</protein>
<organism evidence="2 3">
    <name type="scientific">Burkholderia lata (strain ATCC 17760 / DSM 23089 / LMG 22485 / NCIMB 9086 / R18194 / 383)</name>
    <dbReference type="NCBI Taxonomy" id="482957"/>
    <lineage>
        <taxon>Bacteria</taxon>
        <taxon>Pseudomonadati</taxon>
        <taxon>Pseudomonadota</taxon>
        <taxon>Betaproteobacteria</taxon>
        <taxon>Burkholderiales</taxon>
        <taxon>Burkholderiaceae</taxon>
        <taxon>Burkholderia</taxon>
        <taxon>Burkholderia cepacia complex</taxon>
    </lineage>
</organism>
<dbReference type="RefSeq" id="WP_174940476.1">
    <property type="nucleotide sequence ID" value="NZ_CABVPY010000014.1"/>
</dbReference>
<feature type="signal peptide" evidence="1">
    <location>
        <begin position="1"/>
        <end position="20"/>
    </location>
</feature>
<evidence type="ECO:0000313" key="3">
    <source>
        <dbReference type="Proteomes" id="UP000494170"/>
    </source>
</evidence>
<dbReference type="EMBL" id="CABVPY010000014">
    <property type="protein sequence ID" value="VWB59139.1"/>
    <property type="molecule type" value="Genomic_DNA"/>
</dbReference>
<proteinExistence type="predicted"/>
<evidence type="ECO:0000313" key="2">
    <source>
        <dbReference type="EMBL" id="VWB59139.1"/>
    </source>
</evidence>
<sequence>MWKLFSASLLACLISSEAFSAQGVAYGGPVGGTDIQNAVLPDKAGFYGGLVVGYVKSYSLMGNGGQNSIADFSTSSGLSEFALLYIYPFKLFGGTLGTMVADGGGIGRVKLNDRYESWRGFNDVYSDILMWSTHVGDNPGRGLTVKLAYSMMLAAGTYDSKRIVSTGQNTFYYIPNFALTYLTGPNRLGDGLELDGHVFFDIAGRNPTTNYNNGLVIDIDAAISEIIGRWQIGVAGYYARQVTEDRQNGQLVPGDRFGIAVAGPVIAYSIPEWGASVKLKAQFGIWARNTAKANGLLLFFSKAF</sequence>
<keyword evidence="1" id="KW-0732">Signal</keyword>
<reference evidence="2 3" key="1">
    <citation type="submission" date="2019-09" db="EMBL/GenBank/DDBJ databases">
        <authorList>
            <person name="Depoorter E."/>
        </authorList>
    </citation>
    <scope>NUCLEOTIDE SEQUENCE [LARGE SCALE GENOMIC DNA]</scope>
    <source>
        <strain evidence="2">LMG 6863</strain>
    </source>
</reference>
<dbReference type="Pfam" id="PF13557">
    <property type="entry name" value="Phenol_MetA_deg"/>
    <property type="match status" value="1"/>
</dbReference>